<dbReference type="InterPro" id="IPR002938">
    <property type="entry name" value="FAD-bd"/>
</dbReference>
<dbReference type="Gene3D" id="3.50.50.60">
    <property type="entry name" value="FAD/NAD(P)-binding domain"/>
    <property type="match status" value="1"/>
</dbReference>
<feature type="domain" description="FAD-binding" evidence="1">
    <location>
        <begin position="2"/>
        <end position="73"/>
    </location>
</feature>
<name>A0A1J5QFM5_9ZZZZ</name>
<dbReference type="SUPFAM" id="SSF51905">
    <property type="entry name" value="FAD/NAD(P)-binding domain"/>
    <property type="match status" value="1"/>
</dbReference>
<evidence type="ECO:0000313" key="2">
    <source>
        <dbReference type="EMBL" id="OIQ82026.1"/>
    </source>
</evidence>
<dbReference type="GO" id="GO:0016491">
    <property type="term" value="F:oxidoreductase activity"/>
    <property type="evidence" value="ECO:0007669"/>
    <property type="project" value="UniProtKB-KW"/>
</dbReference>
<dbReference type="Pfam" id="PF01494">
    <property type="entry name" value="FAD_binding_3"/>
    <property type="match status" value="1"/>
</dbReference>
<reference evidence="2" key="1">
    <citation type="submission" date="2016-10" db="EMBL/GenBank/DDBJ databases">
        <title>Sequence of Gallionella enrichment culture.</title>
        <authorList>
            <person name="Poehlein A."/>
            <person name="Muehling M."/>
            <person name="Daniel R."/>
        </authorList>
    </citation>
    <scope>NUCLEOTIDE SEQUENCE</scope>
</reference>
<dbReference type="GO" id="GO:0071949">
    <property type="term" value="F:FAD binding"/>
    <property type="evidence" value="ECO:0007669"/>
    <property type="project" value="InterPro"/>
</dbReference>
<sequence length="148" mass="16039">MQRLHQHFGDRVGRFLAVSDRAAFPLKLVTVRPVTAPHLAVIGNAAQTLHPVAGQGFNLGLRDAWDLALTIRNTPPDAIGAADMLARYRAHRRMDTAGGIFFTDFLVRAFSNDWPALGMARGAALALMELLPAARHVVARKMSFGANG</sequence>
<organism evidence="2">
    <name type="scientific">mine drainage metagenome</name>
    <dbReference type="NCBI Taxonomy" id="410659"/>
    <lineage>
        <taxon>unclassified sequences</taxon>
        <taxon>metagenomes</taxon>
        <taxon>ecological metagenomes</taxon>
    </lineage>
</organism>
<dbReference type="AlphaFoldDB" id="A0A1J5QFM5"/>
<accession>A0A1J5QFM5</accession>
<dbReference type="EMBL" id="MLJW01000853">
    <property type="protein sequence ID" value="OIQ82026.1"/>
    <property type="molecule type" value="Genomic_DNA"/>
</dbReference>
<dbReference type="PANTHER" id="PTHR43876">
    <property type="entry name" value="UBIQUINONE BIOSYNTHESIS MONOOXYGENASE COQ6, MITOCHONDRIAL"/>
    <property type="match status" value="1"/>
</dbReference>
<keyword evidence="2" id="KW-0560">Oxidoreductase</keyword>
<dbReference type="EC" id="1.14.13.-" evidence="2"/>
<dbReference type="InterPro" id="IPR018168">
    <property type="entry name" value="Ubi_Hdrlase_CS"/>
</dbReference>
<dbReference type="PROSITE" id="PS01304">
    <property type="entry name" value="UBIH"/>
    <property type="match status" value="1"/>
</dbReference>
<dbReference type="PANTHER" id="PTHR43876:SF7">
    <property type="entry name" value="UBIQUINONE BIOSYNTHESIS MONOOXYGENASE COQ6, MITOCHONDRIAL"/>
    <property type="match status" value="1"/>
</dbReference>
<gene>
    <name evidence="2" type="primary">ubiH_7</name>
    <name evidence="2" type="ORF">GALL_362060</name>
</gene>
<evidence type="ECO:0000259" key="1">
    <source>
        <dbReference type="Pfam" id="PF01494"/>
    </source>
</evidence>
<protein>
    <submittedName>
        <fullName evidence="2">2-octaprenyl-6-methoxyphenol hydroxylase</fullName>
        <ecNumber evidence="2">1.14.13.-</ecNumber>
    </submittedName>
</protein>
<dbReference type="InterPro" id="IPR036188">
    <property type="entry name" value="FAD/NAD-bd_sf"/>
</dbReference>
<proteinExistence type="predicted"/>
<comment type="caution">
    <text evidence="2">The sequence shown here is derived from an EMBL/GenBank/DDBJ whole genome shotgun (WGS) entry which is preliminary data.</text>
</comment>
<dbReference type="InterPro" id="IPR051205">
    <property type="entry name" value="UbiH/COQ6_monooxygenase"/>
</dbReference>